<proteinExistence type="predicted"/>
<sequence>MERVRKLSGAFLHAVGTVFEPPPLTDITLTPAQCDALITYQRRLPHPTYLGERAFLITDIVDLETSSVKIHKALVKHGILLEAPVSSSLTSMSAARCNVYSEDEMPVKIAAITRNLPHQLASTGLPIDGQKLVVALLCFWYEEWKRQCRFEREERDLREQIDLARRNGNHRAMGFFAAEINRVLRRKHMLWSEREENREVAQRRSGEGRSGGEGDGGRGGEMEEVLPSYRESMVHGVTVQVATGGAARVVGSGAVDELPGYGDLLVREEGMGDDDDDDDDDDDGGAERVTSLDVVGEPQGSNLVEGSQSISDATENSEWHSNSAALNPLNT</sequence>
<dbReference type="AlphaFoldDB" id="W9CU43"/>
<dbReference type="HOGENOM" id="CLU_915245_0_0_1"/>
<gene>
    <name evidence="2" type="ORF">SBOR_1561</name>
</gene>
<feature type="compositionally biased region" description="Basic and acidic residues" evidence="1">
    <location>
        <begin position="195"/>
        <end position="221"/>
    </location>
</feature>
<accession>W9CU43</accession>
<protein>
    <submittedName>
        <fullName evidence="2">Uncharacterized protein</fullName>
    </submittedName>
</protein>
<dbReference type="Proteomes" id="UP000019487">
    <property type="component" value="Unassembled WGS sequence"/>
</dbReference>
<dbReference type="OrthoDB" id="5244524at2759"/>
<feature type="region of interest" description="Disordered" evidence="1">
    <location>
        <begin position="266"/>
        <end position="331"/>
    </location>
</feature>
<organism evidence="2 3">
    <name type="scientific">Sclerotinia borealis (strain F-4128)</name>
    <dbReference type="NCBI Taxonomy" id="1432307"/>
    <lineage>
        <taxon>Eukaryota</taxon>
        <taxon>Fungi</taxon>
        <taxon>Dikarya</taxon>
        <taxon>Ascomycota</taxon>
        <taxon>Pezizomycotina</taxon>
        <taxon>Leotiomycetes</taxon>
        <taxon>Helotiales</taxon>
        <taxon>Sclerotiniaceae</taxon>
        <taxon>Sclerotinia</taxon>
    </lineage>
</organism>
<dbReference type="STRING" id="1432307.W9CU43"/>
<evidence type="ECO:0000256" key="1">
    <source>
        <dbReference type="SAM" id="MobiDB-lite"/>
    </source>
</evidence>
<comment type="caution">
    <text evidence="2">The sequence shown here is derived from an EMBL/GenBank/DDBJ whole genome shotgun (WGS) entry which is preliminary data.</text>
</comment>
<keyword evidence="3" id="KW-1185">Reference proteome</keyword>
<feature type="region of interest" description="Disordered" evidence="1">
    <location>
        <begin position="195"/>
        <end position="222"/>
    </location>
</feature>
<evidence type="ECO:0000313" key="2">
    <source>
        <dbReference type="EMBL" id="ESZ98030.1"/>
    </source>
</evidence>
<feature type="compositionally biased region" description="Acidic residues" evidence="1">
    <location>
        <begin position="271"/>
        <end position="284"/>
    </location>
</feature>
<reference evidence="2 3" key="1">
    <citation type="journal article" date="2014" name="Genome Announc.">
        <title>Draft genome sequence of Sclerotinia borealis, a psychrophilic plant pathogenic fungus.</title>
        <authorList>
            <person name="Mardanov A.V."/>
            <person name="Beletsky A.V."/>
            <person name="Kadnikov V.V."/>
            <person name="Ignatov A.N."/>
            <person name="Ravin N.V."/>
        </authorList>
    </citation>
    <scope>NUCLEOTIDE SEQUENCE [LARGE SCALE GENOMIC DNA]</scope>
    <source>
        <strain evidence="3">F-4157</strain>
    </source>
</reference>
<name>W9CU43_SCLBF</name>
<dbReference type="EMBL" id="AYSA01000056">
    <property type="protein sequence ID" value="ESZ98030.1"/>
    <property type="molecule type" value="Genomic_DNA"/>
</dbReference>
<evidence type="ECO:0000313" key="3">
    <source>
        <dbReference type="Proteomes" id="UP000019487"/>
    </source>
</evidence>
<feature type="compositionally biased region" description="Polar residues" evidence="1">
    <location>
        <begin position="299"/>
        <end position="331"/>
    </location>
</feature>